<dbReference type="InterPro" id="IPR047952">
    <property type="entry name" value="Transpos_IS4"/>
</dbReference>
<dbReference type="RefSeq" id="WP_058351205.1">
    <property type="nucleotide sequence ID" value="NZ_CABMMD010000001.1"/>
</dbReference>
<dbReference type="OrthoDB" id="9794050at2"/>
<comment type="similarity">
    <text evidence="1">Belongs to the transposase 11 family.</text>
</comment>
<accession>A0A0V8QKF9</accession>
<name>A0A0V8QKF9_9FIRM</name>
<dbReference type="PANTHER" id="PTHR33258">
    <property type="entry name" value="TRANSPOSASE INSL FOR INSERTION SEQUENCE ELEMENT IS186A-RELATED"/>
    <property type="match status" value="1"/>
</dbReference>
<evidence type="ECO:0000256" key="3">
    <source>
        <dbReference type="ARBA" id="ARBA00023125"/>
    </source>
</evidence>
<reference evidence="6 7" key="1">
    <citation type="submission" date="2015-11" db="EMBL/GenBank/DDBJ databases">
        <title>Butyribacter intestini gen. nov., sp. nov., a butyric acid-producing bacterium of the family Lachnospiraceae isolated from the human faeces.</title>
        <authorList>
            <person name="Zou Y."/>
            <person name="Xue W."/>
            <person name="Luo G."/>
            <person name="Lv M."/>
        </authorList>
    </citation>
    <scope>NUCLEOTIDE SEQUENCE [LARGE SCALE GENOMIC DNA]</scope>
    <source>
        <strain evidence="6 7">ACET-33324</strain>
    </source>
</reference>
<dbReference type="GO" id="GO:0003677">
    <property type="term" value="F:DNA binding"/>
    <property type="evidence" value="ECO:0007669"/>
    <property type="project" value="UniProtKB-KW"/>
</dbReference>
<dbReference type="EMBL" id="LNAM01000001">
    <property type="protein sequence ID" value="KSV60726.1"/>
    <property type="molecule type" value="Genomic_DNA"/>
</dbReference>
<dbReference type="AlphaFoldDB" id="A0A0V8QKF9"/>
<feature type="domain" description="Transposase IS4-like" evidence="5">
    <location>
        <begin position="107"/>
        <end position="359"/>
    </location>
</feature>
<organism evidence="6 7">
    <name type="scientific">Acetivibrio ethanolgignens</name>
    <dbReference type="NCBI Taxonomy" id="290052"/>
    <lineage>
        <taxon>Bacteria</taxon>
        <taxon>Bacillati</taxon>
        <taxon>Bacillota</taxon>
        <taxon>Clostridia</taxon>
        <taxon>Eubacteriales</taxon>
        <taxon>Oscillospiraceae</taxon>
        <taxon>Acetivibrio</taxon>
    </lineage>
</organism>
<dbReference type="GO" id="GO:0004803">
    <property type="term" value="F:transposase activity"/>
    <property type="evidence" value="ECO:0007669"/>
    <property type="project" value="InterPro"/>
</dbReference>
<evidence type="ECO:0000259" key="5">
    <source>
        <dbReference type="Pfam" id="PF01609"/>
    </source>
</evidence>
<keyword evidence="2" id="KW-0815">Transposition</keyword>
<protein>
    <submittedName>
        <fullName evidence="6">Transposase</fullName>
    </submittedName>
</protein>
<proteinExistence type="inferred from homology"/>
<comment type="caution">
    <text evidence="6">The sequence shown here is derived from an EMBL/GenBank/DDBJ whole genome shotgun (WGS) entry which is preliminary data.</text>
</comment>
<evidence type="ECO:0000313" key="7">
    <source>
        <dbReference type="Proteomes" id="UP000054874"/>
    </source>
</evidence>
<keyword evidence="4" id="KW-0233">DNA recombination</keyword>
<dbReference type="InterPro" id="IPR012337">
    <property type="entry name" value="RNaseH-like_sf"/>
</dbReference>
<dbReference type="Gene3D" id="3.90.350.10">
    <property type="entry name" value="Transposase Inhibitor Protein From Tn5, Chain A, domain 1"/>
    <property type="match status" value="1"/>
</dbReference>
<sequence>MTYSTFVKQTLMDSIHELSQTPENYAVHPDTDFTRNRKIGFKDFLLLLLTMEDDCLREELYRFFGRTQDAPTKAAFYHQRAKLKDDALWRLLQIFNQNFKPTLYKNKYRLVACDGSVADIFRDENDKDTYFEPNNKSPRGFNQIHVNALYSILDKQFLDILVQPARKRNEYRAFCDMVDRVKNDYPTIYIADRGYASYNDFAHVLEKQQYFLIRCTDAKTSKLLGFPLDGVKELDYHVNRILCRTKAKKKFKHPERLDDYRYVCKEVPMDFLSDTYPEYSLSLRIVRIEIAPGVYENLITNLPDIEFDMDELKDLYHLRWSQETAYRDLKYPLCLNSFHSKKYTYIVQEVFARAIMYNFCAEISKLAEVLDQSRKLNYQINFSEAIKICRDYLRNRTNDNVLNVEGLIADNIEPIRPNRTFRRQARFKLPMSFCYR</sequence>
<dbReference type="NCBIfam" id="NF033592">
    <property type="entry name" value="transpos_IS4_1"/>
    <property type="match status" value="1"/>
</dbReference>
<dbReference type="InterPro" id="IPR002559">
    <property type="entry name" value="Transposase_11"/>
</dbReference>
<evidence type="ECO:0000313" key="6">
    <source>
        <dbReference type="EMBL" id="KSV60726.1"/>
    </source>
</evidence>
<dbReference type="Pfam" id="PF01609">
    <property type="entry name" value="DDE_Tnp_1"/>
    <property type="match status" value="1"/>
</dbReference>
<dbReference type="Proteomes" id="UP000054874">
    <property type="component" value="Unassembled WGS sequence"/>
</dbReference>
<keyword evidence="3" id="KW-0238">DNA-binding</keyword>
<gene>
    <name evidence="6" type="ORF">ASU35_00730</name>
</gene>
<evidence type="ECO:0000256" key="1">
    <source>
        <dbReference type="ARBA" id="ARBA00010075"/>
    </source>
</evidence>
<evidence type="ECO:0000256" key="4">
    <source>
        <dbReference type="ARBA" id="ARBA00023172"/>
    </source>
</evidence>
<dbReference type="PANTHER" id="PTHR33258:SF1">
    <property type="entry name" value="TRANSPOSASE INSL FOR INSERTION SEQUENCE ELEMENT IS186A-RELATED"/>
    <property type="match status" value="1"/>
</dbReference>
<dbReference type="SUPFAM" id="SSF53098">
    <property type="entry name" value="Ribonuclease H-like"/>
    <property type="match status" value="1"/>
</dbReference>
<dbReference type="GO" id="GO:0006313">
    <property type="term" value="P:DNA transposition"/>
    <property type="evidence" value="ECO:0007669"/>
    <property type="project" value="InterPro"/>
</dbReference>
<evidence type="ECO:0000256" key="2">
    <source>
        <dbReference type="ARBA" id="ARBA00022578"/>
    </source>
</evidence>
<keyword evidence="7" id="KW-1185">Reference proteome</keyword>
<dbReference type="STRING" id="290052.ASU35_00730"/>